<gene>
    <name evidence="3" type="ORF">KHLLAP_LOCUS8042</name>
</gene>
<comment type="caution">
    <text evidence="3">The sequence shown here is derived from an EMBL/GenBank/DDBJ whole genome shotgun (WGS) entry which is preliminary data.</text>
</comment>
<dbReference type="CDD" id="cd05233">
    <property type="entry name" value="SDR_c"/>
    <property type="match status" value="1"/>
</dbReference>
<dbReference type="Proteomes" id="UP001295740">
    <property type="component" value="Unassembled WGS sequence"/>
</dbReference>
<proteinExistence type="inferred from homology"/>
<dbReference type="InterPro" id="IPR036291">
    <property type="entry name" value="NAD(P)-bd_dom_sf"/>
</dbReference>
<accession>A0AAI8YHL4</accession>
<comment type="similarity">
    <text evidence="2">Belongs to the short-chain dehydrogenases/reductases (SDR) family.</text>
</comment>
<keyword evidence="1" id="KW-0521">NADP</keyword>
<dbReference type="PANTHER" id="PTHR24314:SF20">
    <property type="entry name" value="STEROL CARRIER PROTEIN 2"/>
    <property type="match status" value="1"/>
</dbReference>
<sequence>MPNLKSKNILITGGARGIGRATARHLLSLPSQHRVFLIDVDAAELAYCAESHLAAYAPRVSYTTANLRDGQAIRQAIAAAADFLGGRIDVLMNNAGIVRSYFTAGNGTMEDPATADEWAAYIETNLSAPFLVSQACIPYMKAQAAAVEGRSEELKHGERNLDEGGCVIHISSFRAHISDPNCEGYGATKAGLLGLTQAMAVSGQQWGIRCNMISPGWVSVKHECREGDEEVAGKLGKKEVAPHEKEVEEARMEVWAGNHGEEQHAHQPAGRVGRGEDIAEAVEYVMNAGFISGQEVIVDGGASRVKKTP</sequence>
<protein>
    <submittedName>
        <fullName evidence="3">Uu.00g087600.m01.CDS01</fullName>
    </submittedName>
</protein>
<dbReference type="SUPFAM" id="SSF51735">
    <property type="entry name" value="NAD(P)-binding Rossmann-fold domains"/>
    <property type="match status" value="1"/>
</dbReference>
<evidence type="ECO:0000313" key="3">
    <source>
        <dbReference type="EMBL" id="CAJ2507574.1"/>
    </source>
</evidence>
<name>A0AAI8YHL4_9PEZI</name>
<evidence type="ECO:0000313" key="4">
    <source>
        <dbReference type="Proteomes" id="UP001295740"/>
    </source>
</evidence>
<dbReference type="PRINTS" id="PR00080">
    <property type="entry name" value="SDRFAMILY"/>
</dbReference>
<evidence type="ECO:0000256" key="2">
    <source>
        <dbReference type="RuleBase" id="RU000363"/>
    </source>
</evidence>
<dbReference type="AlphaFoldDB" id="A0AAI8YHL4"/>
<dbReference type="GO" id="GO:0005777">
    <property type="term" value="C:peroxisome"/>
    <property type="evidence" value="ECO:0007669"/>
    <property type="project" value="TreeGrafter"/>
</dbReference>
<evidence type="ECO:0000256" key="1">
    <source>
        <dbReference type="ARBA" id="ARBA00022857"/>
    </source>
</evidence>
<dbReference type="InterPro" id="IPR002347">
    <property type="entry name" value="SDR_fam"/>
</dbReference>
<dbReference type="GO" id="GO:0015914">
    <property type="term" value="P:phospholipid transport"/>
    <property type="evidence" value="ECO:0007669"/>
    <property type="project" value="TreeGrafter"/>
</dbReference>
<dbReference type="PRINTS" id="PR00081">
    <property type="entry name" value="GDHRDH"/>
</dbReference>
<dbReference type="EMBL" id="CAUWAG010000010">
    <property type="protein sequence ID" value="CAJ2507574.1"/>
    <property type="molecule type" value="Genomic_DNA"/>
</dbReference>
<keyword evidence="4" id="KW-1185">Reference proteome</keyword>
<dbReference type="InterPro" id="IPR052625">
    <property type="entry name" value="Chl_b_Red"/>
</dbReference>
<dbReference type="PROSITE" id="PS00061">
    <property type="entry name" value="ADH_SHORT"/>
    <property type="match status" value="1"/>
</dbReference>
<dbReference type="Pfam" id="PF00106">
    <property type="entry name" value="adh_short"/>
    <property type="match status" value="1"/>
</dbReference>
<dbReference type="Gene3D" id="3.40.50.720">
    <property type="entry name" value="NAD(P)-binding Rossmann-like Domain"/>
    <property type="match status" value="1"/>
</dbReference>
<organism evidence="3 4">
    <name type="scientific">Anthostomella pinea</name>
    <dbReference type="NCBI Taxonomy" id="933095"/>
    <lineage>
        <taxon>Eukaryota</taxon>
        <taxon>Fungi</taxon>
        <taxon>Dikarya</taxon>
        <taxon>Ascomycota</taxon>
        <taxon>Pezizomycotina</taxon>
        <taxon>Sordariomycetes</taxon>
        <taxon>Xylariomycetidae</taxon>
        <taxon>Xylariales</taxon>
        <taxon>Xylariaceae</taxon>
        <taxon>Anthostomella</taxon>
    </lineage>
</organism>
<reference evidence="3" key="1">
    <citation type="submission" date="2023-10" db="EMBL/GenBank/DDBJ databases">
        <authorList>
            <person name="Hackl T."/>
        </authorList>
    </citation>
    <scope>NUCLEOTIDE SEQUENCE</scope>
</reference>
<dbReference type="PANTHER" id="PTHR24314">
    <property type="entry name" value="NON-SPECIFIC LIPID TRANSFER PROTEIN-RELATED"/>
    <property type="match status" value="1"/>
</dbReference>
<dbReference type="InterPro" id="IPR020904">
    <property type="entry name" value="Sc_DH/Rdtase_CS"/>
</dbReference>